<keyword evidence="5 11" id="KW-0436">Ligase</keyword>
<sequence length="367" mass="40273">MSETRPARGGVGRGRMRRPGRPGRAPEGVRDRAGAASAHPEALPGPRMRENRKDSWINLRGGSVSGFVEKPEPVEVPGLVHLHTGKVRDLYENTDGDLIMVASDRTSAYDWVLPTEIPDKGRVLTQLSLWWFDQLADLAPNHVLSTDVPAGAPADWEGRTLVCKSLEMVPVECVARGYLTGSGLKEYEQSRTVCGLALPEGLEDGSELPGPIFTPATKAEVGEHDENVSYEEAARQVGAETAAQLRQATLAVYGRARDIARERGIVLADTKFEFGYEVAADGTRTLTLADEVLTPDSSRFWPADQWQPGRAQPSFDKQFVRDWLTSSASGWDRTSEQPPPPLPAEIVAQTRAKYVEAYERLTGLKWS</sequence>
<evidence type="ECO:0000256" key="5">
    <source>
        <dbReference type="ARBA" id="ARBA00022598"/>
    </source>
</evidence>
<evidence type="ECO:0000256" key="10">
    <source>
        <dbReference type="ARBA" id="ARBA00048475"/>
    </source>
</evidence>
<evidence type="ECO:0000256" key="11">
    <source>
        <dbReference type="HAMAP-Rule" id="MF_00137"/>
    </source>
</evidence>
<dbReference type="PANTHER" id="PTHR43700:SF1">
    <property type="entry name" value="PHOSPHORIBOSYLAMINOIMIDAZOLE-SUCCINOCARBOXAMIDE SYNTHASE"/>
    <property type="match status" value="1"/>
</dbReference>
<evidence type="ECO:0000256" key="9">
    <source>
        <dbReference type="ARBA" id="ARBA00030409"/>
    </source>
</evidence>
<keyword evidence="8 11" id="KW-0067">ATP-binding</keyword>
<dbReference type="SUPFAM" id="SSF56104">
    <property type="entry name" value="SAICAR synthase-like"/>
    <property type="match status" value="1"/>
</dbReference>
<evidence type="ECO:0000256" key="4">
    <source>
        <dbReference type="ARBA" id="ARBA00016460"/>
    </source>
</evidence>
<dbReference type="Gene3D" id="3.30.470.20">
    <property type="entry name" value="ATP-grasp fold, B domain"/>
    <property type="match status" value="1"/>
</dbReference>
<protein>
    <recommendedName>
        <fullName evidence="4 11">Phosphoribosylaminoimidazole-succinocarboxamide synthase</fullName>
        <ecNumber evidence="3 11">6.3.2.6</ecNumber>
    </recommendedName>
    <alternativeName>
        <fullName evidence="9 11">SAICAR synthetase</fullName>
    </alternativeName>
</protein>
<evidence type="ECO:0000256" key="8">
    <source>
        <dbReference type="ARBA" id="ARBA00022840"/>
    </source>
</evidence>
<comment type="catalytic activity">
    <reaction evidence="10 11">
        <text>5-amino-1-(5-phospho-D-ribosyl)imidazole-4-carboxylate + L-aspartate + ATP = (2S)-2-[5-amino-1-(5-phospho-beta-D-ribosyl)imidazole-4-carboxamido]succinate + ADP + phosphate + 2 H(+)</text>
        <dbReference type="Rhea" id="RHEA:22628"/>
        <dbReference type="ChEBI" id="CHEBI:15378"/>
        <dbReference type="ChEBI" id="CHEBI:29991"/>
        <dbReference type="ChEBI" id="CHEBI:30616"/>
        <dbReference type="ChEBI" id="CHEBI:43474"/>
        <dbReference type="ChEBI" id="CHEBI:58443"/>
        <dbReference type="ChEBI" id="CHEBI:77657"/>
        <dbReference type="ChEBI" id="CHEBI:456216"/>
        <dbReference type="EC" id="6.3.2.6"/>
    </reaction>
</comment>
<feature type="region of interest" description="Disordered" evidence="12">
    <location>
        <begin position="1"/>
        <end position="52"/>
    </location>
</feature>
<evidence type="ECO:0000256" key="2">
    <source>
        <dbReference type="ARBA" id="ARBA00010190"/>
    </source>
</evidence>
<dbReference type="InterPro" id="IPR028923">
    <property type="entry name" value="SAICAR_synt/ADE2_N"/>
</dbReference>
<dbReference type="InterPro" id="IPR001636">
    <property type="entry name" value="SAICAR_synth"/>
</dbReference>
<dbReference type="PROSITE" id="PS01057">
    <property type="entry name" value="SAICAR_SYNTHETASE_1"/>
    <property type="match status" value="1"/>
</dbReference>
<feature type="domain" description="SAICAR synthetase/ADE2 N-terminal" evidence="13">
    <location>
        <begin position="82"/>
        <end position="337"/>
    </location>
</feature>
<dbReference type="PANTHER" id="PTHR43700">
    <property type="entry name" value="PHOSPHORIBOSYLAMINOIMIDAZOLE-SUCCINOCARBOXAMIDE SYNTHASE"/>
    <property type="match status" value="1"/>
</dbReference>
<dbReference type="CDD" id="cd01414">
    <property type="entry name" value="SAICAR_synt_Sc"/>
    <property type="match status" value="1"/>
</dbReference>
<dbReference type="NCBIfam" id="TIGR00081">
    <property type="entry name" value="purC"/>
    <property type="match status" value="1"/>
</dbReference>
<dbReference type="EC" id="6.3.2.6" evidence="3 11"/>
<keyword evidence="7 11" id="KW-0658">Purine biosynthesis</keyword>
<comment type="caution">
    <text evidence="14">The sequence shown here is derived from an EMBL/GenBank/DDBJ whole genome shotgun (WGS) entry which is preliminary data.</text>
</comment>
<proteinExistence type="inferred from homology"/>
<keyword evidence="6 11" id="KW-0547">Nucleotide-binding</keyword>
<dbReference type="HAMAP" id="MF_00137">
    <property type="entry name" value="SAICAR_synth"/>
    <property type="match status" value="1"/>
</dbReference>
<keyword evidence="15" id="KW-1185">Reference proteome</keyword>
<evidence type="ECO:0000256" key="7">
    <source>
        <dbReference type="ARBA" id="ARBA00022755"/>
    </source>
</evidence>
<reference evidence="14 15" key="1">
    <citation type="journal article" date="2019" name="Int. J. Syst. Evol. Microbiol.">
        <title>The Global Catalogue of Microorganisms (GCM) 10K type strain sequencing project: providing services to taxonomists for standard genome sequencing and annotation.</title>
        <authorList>
            <consortium name="The Broad Institute Genomics Platform"/>
            <consortium name="The Broad Institute Genome Sequencing Center for Infectious Disease"/>
            <person name="Wu L."/>
            <person name="Ma J."/>
        </authorList>
    </citation>
    <scope>NUCLEOTIDE SEQUENCE [LARGE SCALE GENOMIC DNA]</scope>
    <source>
        <strain evidence="14 15">JCM 4805</strain>
    </source>
</reference>
<dbReference type="EMBL" id="BAAABY010000026">
    <property type="protein sequence ID" value="GAA0468017.1"/>
    <property type="molecule type" value="Genomic_DNA"/>
</dbReference>
<name>A0ABN1A5G5_9ACTN</name>
<evidence type="ECO:0000313" key="14">
    <source>
        <dbReference type="EMBL" id="GAA0468017.1"/>
    </source>
</evidence>
<evidence type="ECO:0000256" key="3">
    <source>
        <dbReference type="ARBA" id="ARBA00012217"/>
    </source>
</evidence>
<evidence type="ECO:0000256" key="1">
    <source>
        <dbReference type="ARBA" id="ARBA00004672"/>
    </source>
</evidence>
<evidence type="ECO:0000256" key="6">
    <source>
        <dbReference type="ARBA" id="ARBA00022741"/>
    </source>
</evidence>
<evidence type="ECO:0000313" key="15">
    <source>
        <dbReference type="Proteomes" id="UP001500909"/>
    </source>
</evidence>
<comment type="pathway">
    <text evidence="1 11">Purine metabolism; IMP biosynthesis via de novo pathway; 5-amino-1-(5-phospho-D-ribosyl)imidazole-4-carboxamide from 5-amino-1-(5-phospho-D-ribosyl)imidazole-4-carboxylate: step 1/2.</text>
</comment>
<dbReference type="PROSITE" id="PS01058">
    <property type="entry name" value="SAICAR_SYNTHETASE_2"/>
    <property type="match status" value="1"/>
</dbReference>
<dbReference type="InterPro" id="IPR018236">
    <property type="entry name" value="SAICAR_synthetase_CS"/>
</dbReference>
<dbReference type="NCBIfam" id="NF010568">
    <property type="entry name" value="PRK13961.1"/>
    <property type="match status" value="1"/>
</dbReference>
<accession>A0ABN1A5G5</accession>
<comment type="similarity">
    <text evidence="2 11">Belongs to the SAICAR synthetase family.</text>
</comment>
<dbReference type="Gene3D" id="3.30.200.20">
    <property type="entry name" value="Phosphorylase Kinase, domain 1"/>
    <property type="match status" value="1"/>
</dbReference>
<gene>
    <name evidence="11" type="primary">purC</name>
    <name evidence="14" type="ORF">GCM10010361_35240</name>
</gene>
<dbReference type="Pfam" id="PF01259">
    <property type="entry name" value="SAICAR_synt"/>
    <property type="match status" value="1"/>
</dbReference>
<organism evidence="14 15">
    <name type="scientific">Streptomyces olivaceiscleroticus</name>
    <dbReference type="NCBI Taxonomy" id="68245"/>
    <lineage>
        <taxon>Bacteria</taxon>
        <taxon>Bacillati</taxon>
        <taxon>Actinomycetota</taxon>
        <taxon>Actinomycetes</taxon>
        <taxon>Kitasatosporales</taxon>
        <taxon>Streptomycetaceae</taxon>
        <taxon>Streptomyces</taxon>
    </lineage>
</organism>
<evidence type="ECO:0000256" key="12">
    <source>
        <dbReference type="SAM" id="MobiDB-lite"/>
    </source>
</evidence>
<dbReference type="Proteomes" id="UP001500909">
    <property type="component" value="Unassembled WGS sequence"/>
</dbReference>
<evidence type="ECO:0000259" key="13">
    <source>
        <dbReference type="Pfam" id="PF01259"/>
    </source>
</evidence>